<dbReference type="STRING" id="578459.A0A194SBR4"/>
<dbReference type="AlphaFoldDB" id="A0A194SBR4"/>
<proteinExistence type="predicted"/>
<gene>
    <name evidence="1" type="ORF">RHOBADRAFT_65869</name>
</gene>
<dbReference type="Proteomes" id="UP000053890">
    <property type="component" value="Unassembled WGS sequence"/>
</dbReference>
<dbReference type="GeneID" id="28979249"/>
<evidence type="ECO:0000313" key="2">
    <source>
        <dbReference type="Proteomes" id="UP000053890"/>
    </source>
</evidence>
<dbReference type="EMBL" id="KQ474073">
    <property type="protein sequence ID" value="KPV78173.1"/>
    <property type="molecule type" value="Genomic_DNA"/>
</dbReference>
<dbReference type="RefSeq" id="XP_018274222.1">
    <property type="nucleotide sequence ID" value="XM_018418802.1"/>
</dbReference>
<dbReference type="OrthoDB" id="630188at2759"/>
<reference evidence="1 2" key="1">
    <citation type="journal article" date="2015" name="Front. Microbiol.">
        <title>Genome sequence of the plant growth promoting endophytic yeast Rhodotorula graminis WP1.</title>
        <authorList>
            <person name="Firrincieli A."/>
            <person name="Otillar R."/>
            <person name="Salamov A."/>
            <person name="Schmutz J."/>
            <person name="Khan Z."/>
            <person name="Redman R.S."/>
            <person name="Fleck N.D."/>
            <person name="Lindquist E."/>
            <person name="Grigoriev I.V."/>
            <person name="Doty S.L."/>
        </authorList>
    </citation>
    <scope>NUCLEOTIDE SEQUENCE [LARGE SCALE GENOMIC DNA]</scope>
    <source>
        <strain evidence="1 2">WP1</strain>
    </source>
</reference>
<name>A0A194SBR4_RHOGW</name>
<protein>
    <submittedName>
        <fullName evidence="1">Uncharacterized protein</fullName>
    </submittedName>
</protein>
<accession>A0A194SBR4</accession>
<dbReference type="OMA" id="GWPQNLY"/>
<keyword evidence="2" id="KW-1185">Reference proteome</keyword>
<evidence type="ECO:0000313" key="1">
    <source>
        <dbReference type="EMBL" id="KPV78173.1"/>
    </source>
</evidence>
<sequence length="338" mass="37846">MGEDGYRWRAAQWRWEAGGRDVCRDEVGPTQGEELLRELVEHGGWLIVGDSLAEQHFFSLGCVLFPHVYVVWGAGWQEQHMYLSPDSPLVASLDLPPSFDLAKTPLVTNLRSDHGFTKPELVDIYESTPQSAETPSAQLFTDYPVDSPPVEDYLSRFVKRENRYRALVFSTAAHFTPREFAFPAGQSAIGTFFAAVAQRWVDVAARYLVEHGQDDEGDGIEREVIVRGASSGHDACHERVGGPLNATERPEQESYNWSEIPRYNGIFADLVQKAGHPRLSYLSLERPSQLRPDAHSEDCLHYAVGTGVFEGWTDYIAYFLRSRWRGGRGGGDLAPVDA</sequence>
<organism evidence="1 2">
    <name type="scientific">Rhodotorula graminis (strain WP1)</name>
    <dbReference type="NCBI Taxonomy" id="578459"/>
    <lineage>
        <taxon>Eukaryota</taxon>
        <taxon>Fungi</taxon>
        <taxon>Dikarya</taxon>
        <taxon>Basidiomycota</taxon>
        <taxon>Pucciniomycotina</taxon>
        <taxon>Microbotryomycetes</taxon>
        <taxon>Sporidiobolales</taxon>
        <taxon>Sporidiobolaceae</taxon>
        <taxon>Rhodotorula</taxon>
    </lineage>
</organism>